<evidence type="ECO:0000313" key="2">
    <source>
        <dbReference type="Proteomes" id="UP000198394"/>
    </source>
</evidence>
<dbReference type="RefSeq" id="WP_089098153.1">
    <property type="nucleotide sequence ID" value="NZ_NDYL01000002.1"/>
</dbReference>
<protein>
    <submittedName>
        <fullName evidence="1">Uncharacterized protein</fullName>
    </submittedName>
</protein>
<dbReference type="AlphaFoldDB" id="A0A226QKF1"/>
<accession>A0A226QKF1</accession>
<sequence>MKIHWKGEGLYCFRGLGFITEYCVEYITEIFENETGVDYRIFLGDEKVIEQTKQELLNRHNFVYAVYVVYGFNNVSLVEVVYSNDPIDKEDENWLGYSIQEIREMDNQEFYQFLKDYERLLLI</sequence>
<proteinExistence type="predicted"/>
<name>A0A226QKF1_9BACL</name>
<evidence type="ECO:0000313" key="1">
    <source>
        <dbReference type="EMBL" id="OXB93026.1"/>
    </source>
</evidence>
<dbReference type="EMBL" id="NDYL01000002">
    <property type="protein sequence ID" value="OXB93026.1"/>
    <property type="molecule type" value="Genomic_DNA"/>
</dbReference>
<reference evidence="1 2" key="1">
    <citation type="submission" date="2017-04" db="EMBL/GenBank/DDBJ databases">
        <title>The genome sequence of Parageobacillus galactosidasius DSM 18751.</title>
        <authorList>
            <person name="Ramaloko W.T."/>
            <person name="Koen N."/>
            <person name="Polliack S."/>
            <person name="Aliyu H."/>
            <person name="Lebre P."/>
            <person name="Mohr T."/>
            <person name="Oswald F."/>
            <person name="Zwick M."/>
            <person name="Neumann A."/>
            <person name="Syldatk C."/>
            <person name="Cowan D."/>
            <person name="De Maayer P."/>
        </authorList>
    </citation>
    <scope>NUCLEOTIDE SEQUENCE [LARGE SCALE GENOMIC DNA]</scope>
    <source>
        <strain evidence="1 2">DSM 18751</strain>
    </source>
</reference>
<comment type="caution">
    <text evidence="1">The sequence shown here is derived from an EMBL/GenBank/DDBJ whole genome shotgun (WGS) entry which is preliminary data.</text>
</comment>
<organism evidence="1 2">
    <name type="scientific">Parageobacillus galactosidasius</name>
    <dbReference type="NCBI Taxonomy" id="883812"/>
    <lineage>
        <taxon>Bacteria</taxon>
        <taxon>Bacillati</taxon>
        <taxon>Bacillota</taxon>
        <taxon>Bacilli</taxon>
        <taxon>Bacillales</taxon>
        <taxon>Anoxybacillaceae</taxon>
        <taxon>Parageobacillus</taxon>
    </lineage>
</organism>
<dbReference type="Proteomes" id="UP000198394">
    <property type="component" value="Unassembled WGS sequence"/>
</dbReference>
<gene>
    <name evidence="1" type="ORF">B9L23_18060</name>
</gene>
<keyword evidence="2" id="KW-1185">Reference proteome</keyword>